<comment type="caution">
    <text evidence="5">The sequence shown here is derived from an EMBL/GenBank/DDBJ whole genome shotgun (WGS) entry which is preliminary data.</text>
</comment>
<dbReference type="Proteomes" id="UP000009328">
    <property type="component" value="Unassembled WGS sequence"/>
</dbReference>
<reference evidence="5 6" key="1">
    <citation type="journal article" date="2012" name="Eukaryot. Cell">
        <title>Draft genome sequence of Wickerhamomyces ciferrii NRRL Y-1031 F-60-10.</title>
        <authorList>
            <person name="Schneider J."/>
            <person name="Andrea H."/>
            <person name="Blom J."/>
            <person name="Jaenicke S."/>
            <person name="Ruckert C."/>
            <person name="Schorsch C."/>
            <person name="Szczepanowski R."/>
            <person name="Farwick M."/>
            <person name="Goesmann A."/>
            <person name="Puhler A."/>
            <person name="Schaffer S."/>
            <person name="Tauch A."/>
            <person name="Kohler T."/>
            <person name="Brinkrolf K."/>
        </authorList>
    </citation>
    <scope>NUCLEOTIDE SEQUENCE [LARGE SCALE GENOMIC DNA]</scope>
    <source>
        <strain evidence="6">ATCC 14091 / BCRC 22168 / CBS 111 / JCM 3599 / NBRC 0793 / NRRL Y-1031 F-60-10</strain>
    </source>
</reference>
<dbReference type="STRING" id="1206466.K0KJ13"/>
<keyword evidence="6" id="KW-1185">Reference proteome</keyword>
<dbReference type="GO" id="GO:0005680">
    <property type="term" value="C:anaphase-promoting complex"/>
    <property type="evidence" value="ECO:0007669"/>
    <property type="project" value="TreeGrafter"/>
</dbReference>
<protein>
    <submittedName>
        <fullName evidence="5">WD repeat-containing protein</fullName>
    </submittedName>
</protein>
<dbReference type="PANTHER" id="PTHR19918">
    <property type="entry name" value="CELL DIVISION CYCLE 20 CDC20 FIZZY -RELATED"/>
    <property type="match status" value="1"/>
</dbReference>
<dbReference type="Gene3D" id="2.130.10.10">
    <property type="entry name" value="YVTN repeat-like/Quinoprotein amine dehydrogenase"/>
    <property type="match status" value="1"/>
</dbReference>
<evidence type="ECO:0000256" key="1">
    <source>
        <dbReference type="ARBA" id="ARBA00006445"/>
    </source>
</evidence>
<dbReference type="eggNOG" id="KOG0305">
    <property type="taxonomic scope" value="Eukaryota"/>
</dbReference>
<dbReference type="InterPro" id="IPR015943">
    <property type="entry name" value="WD40/YVTN_repeat-like_dom_sf"/>
</dbReference>
<dbReference type="GO" id="GO:0031145">
    <property type="term" value="P:anaphase-promoting complex-dependent catabolic process"/>
    <property type="evidence" value="ECO:0007669"/>
    <property type="project" value="TreeGrafter"/>
</dbReference>
<dbReference type="GO" id="GO:1990757">
    <property type="term" value="F:ubiquitin ligase activator activity"/>
    <property type="evidence" value="ECO:0007669"/>
    <property type="project" value="TreeGrafter"/>
</dbReference>
<evidence type="ECO:0000313" key="5">
    <source>
        <dbReference type="EMBL" id="CCH41449.1"/>
    </source>
</evidence>
<accession>K0KJ13</accession>
<dbReference type="InterPro" id="IPR033010">
    <property type="entry name" value="Cdc20/Fizzy"/>
</dbReference>
<dbReference type="EMBL" id="CAIF01000020">
    <property type="protein sequence ID" value="CCH41449.1"/>
    <property type="molecule type" value="Genomic_DNA"/>
</dbReference>
<evidence type="ECO:0000313" key="6">
    <source>
        <dbReference type="Proteomes" id="UP000009328"/>
    </source>
</evidence>
<name>K0KJ13_WICCF</name>
<evidence type="ECO:0000259" key="4">
    <source>
        <dbReference type="Pfam" id="PF24807"/>
    </source>
</evidence>
<dbReference type="InParanoid" id="K0KJ13"/>
<dbReference type="HOGENOM" id="CLU_014831_3_3_1"/>
<dbReference type="InterPro" id="IPR036322">
    <property type="entry name" value="WD40_repeat_dom_sf"/>
</dbReference>
<keyword evidence="3" id="KW-0677">Repeat</keyword>
<keyword evidence="2" id="KW-0853">WD repeat</keyword>
<dbReference type="AlphaFoldDB" id="K0KJ13"/>
<evidence type="ECO:0000256" key="3">
    <source>
        <dbReference type="ARBA" id="ARBA00022737"/>
    </source>
</evidence>
<sequence>MTKRSPKKRDRILDRFIPSKASRATYRIYRHREAHSPRSPQDATEYRLPGVIGSPLPRMNDRSTVGGIQDHSLLNLASTSILDGITALGSRSSGYLYKTMETDIDGHKGAIADALNLNYNNKVLKFAANDSRGSNGIINDGSFRGTSSGTGTGDSSYIDVSIPSIHQSLYRDEFSLNVDDTSLSSTHYDSSPKSKQRTIKTKIPCDLLSAAHLTKDFYTNLISWSRLSNSIAVGLAHQVCLWGGTDSDLIDATDPHDAVTSVGFSNDEYLAIGTKLGRLVLYSQMIGGILDAIVLPAASLSTIEWFPNSSRYFVTGDQFGQVFIFCVERGDSPGLKLLKQFKSQQQQVCGISINDDLKQMAVGGNDNCCHLWNIEDLENPRLEFSLPHQAAVKAIAYCPWSKSLLATGGGTKDRTIRFWHTKTGTLLQSYKTEGQITSLVWSRNKKQICATFGFCEGHLNDTLVGVYTYPKMEKLIQVGDQPGIRILSCALSPDSTSICVTLTDETVRFYEVWDANGNIIRDSTENGVLYSDLIELTEGITKPAGFIR</sequence>
<dbReference type="InterPro" id="IPR056150">
    <property type="entry name" value="WD40_CDC20-Fz"/>
</dbReference>
<proteinExistence type="inferred from homology"/>
<dbReference type="SMART" id="SM00320">
    <property type="entry name" value="WD40"/>
    <property type="match status" value="4"/>
</dbReference>
<gene>
    <name evidence="5" type="ORF">BN7_990</name>
</gene>
<dbReference type="Pfam" id="PF24807">
    <property type="entry name" value="WD40_CDC20-Fz"/>
    <property type="match status" value="1"/>
</dbReference>
<dbReference type="FunCoup" id="K0KJ13">
    <property type="interactions" value="211"/>
</dbReference>
<feature type="domain" description="CDC20/Fizzy WD40" evidence="4">
    <location>
        <begin position="208"/>
        <end position="510"/>
    </location>
</feature>
<dbReference type="InterPro" id="IPR001680">
    <property type="entry name" value="WD40_rpt"/>
</dbReference>
<organism evidence="5 6">
    <name type="scientific">Wickerhamomyces ciferrii (strain ATCC 14091 / BCRC 22168 / CBS 111 / JCM 3599 / NBRC 0793 / NRRL Y-1031 F-60-10)</name>
    <name type="common">Yeast</name>
    <name type="synonym">Pichia ciferrii</name>
    <dbReference type="NCBI Taxonomy" id="1206466"/>
    <lineage>
        <taxon>Eukaryota</taxon>
        <taxon>Fungi</taxon>
        <taxon>Dikarya</taxon>
        <taxon>Ascomycota</taxon>
        <taxon>Saccharomycotina</taxon>
        <taxon>Saccharomycetes</taxon>
        <taxon>Phaffomycetales</taxon>
        <taxon>Wickerhamomycetaceae</taxon>
        <taxon>Wickerhamomyces</taxon>
    </lineage>
</organism>
<dbReference type="PANTHER" id="PTHR19918:SF5">
    <property type="entry name" value="MEIOSIS-SPECIFIC APC_C ACTIVATOR PROTEIN AMA1"/>
    <property type="match status" value="1"/>
</dbReference>
<evidence type="ECO:0000256" key="2">
    <source>
        <dbReference type="ARBA" id="ARBA00022574"/>
    </source>
</evidence>
<dbReference type="GO" id="GO:0010997">
    <property type="term" value="F:anaphase-promoting complex binding"/>
    <property type="evidence" value="ECO:0007669"/>
    <property type="project" value="InterPro"/>
</dbReference>
<comment type="similarity">
    <text evidence="1">Belongs to the WD repeat CDC20/Fizzy family.</text>
</comment>
<dbReference type="GO" id="GO:1905786">
    <property type="term" value="P:positive regulation of anaphase-promoting complex-dependent catabolic process"/>
    <property type="evidence" value="ECO:0007669"/>
    <property type="project" value="TreeGrafter"/>
</dbReference>
<dbReference type="SUPFAM" id="SSF50978">
    <property type="entry name" value="WD40 repeat-like"/>
    <property type="match status" value="1"/>
</dbReference>